<proteinExistence type="inferred from homology"/>
<evidence type="ECO:0000313" key="4">
    <source>
        <dbReference type="Proteomes" id="UP000504724"/>
    </source>
</evidence>
<protein>
    <recommendedName>
        <fullName evidence="2">UPF0125 protein HQN79_04995</fullName>
    </recommendedName>
</protein>
<dbReference type="EMBL" id="CP054020">
    <property type="protein sequence ID" value="QKI88972.1"/>
    <property type="molecule type" value="Genomic_DNA"/>
</dbReference>
<sequence>MNTVKIEIAYALPEEQFLYEQDVADGSTVSEALQASELLRRFPELDIEKVGIFGKPVKHDQVLREGDRIEVYRPLKADPRERRREKVTKERDGKLK</sequence>
<dbReference type="SUPFAM" id="SSF54285">
    <property type="entry name" value="MoaD/ThiS"/>
    <property type="match status" value="1"/>
</dbReference>
<evidence type="ECO:0000256" key="1">
    <source>
        <dbReference type="ARBA" id="ARBA00010645"/>
    </source>
</evidence>
<dbReference type="InterPro" id="IPR037021">
    <property type="entry name" value="RnfH_sf"/>
</dbReference>
<dbReference type="Proteomes" id="UP000504724">
    <property type="component" value="Chromosome"/>
</dbReference>
<organism evidence="3 4">
    <name type="scientific">Thiomicrorhabdus xiamenensis</name>
    <dbReference type="NCBI Taxonomy" id="2739063"/>
    <lineage>
        <taxon>Bacteria</taxon>
        <taxon>Pseudomonadati</taxon>
        <taxon>Pseudomonadota</taxon>
        <taxon>Gammaproteobacteria</taxon>
        <taxon>Thiotrichales</taxon>
        <taxon>Piscirickettsiaceae</taxon>
        <taxon>Thiomicrorhabdus</taxon>
    </lineage>
</organism>
<comment type="similarity">
    <text evidence="1 2">Belongs to the UPF0125 (RnfH) family.</text>
</comment>
<dbReference type="PANTHER" id="PTHR37483">
    <property type="entry name" value="UPF0125 PROTEIN RATB"/>
    <property type="match status" value="1"/>
</dbReference>
<reference evidence="3 4" key="1">
    <citation type="submission" date="2020-05" db="EMBL/GenBank/DDBJ databases">
        <title>Thiomicrorhabdus sediminis sp.nov. and Thiomicrorhabdus xiamenensis sp.nov., novel sulfur-oxidizing bacteria isolated from coastal sediment.</title>
        <authorList>
            <person name="Liu X."/>
        </authorList>
    </citation>
    <scope>NUCLEOTIDE SEQUENCE [LARGE SCALE GENOMIC DNA]</scope>
    <source>
        <strain evidence="3 4">G2</strain>
    </source>
</reference>
<keyword evidence="4" id="KW-1185">Reference proteome</keyword>
<dbReference type="AlphaFoldDB" id="A0A7D4NQL3"/>
<evidence type="ECO:0000256" key="2">
    <source>
        <dbReference type="HAMAP-Rule" id="MF_00460"/>
    </source>
</evidence>
<dbReference type="PANTHER" id="PTHR37483:SF1">
    <property type="entry name" value="UPF0125 PROTEIN RATB"/>
    <property type="match status" value="1"/>
</dbReference>
<dbReference type="Pfam" id="PF03658">
    <property type="entry name" value="Ub-RnfH"/>
    <property type="match status" value="1"/>
</dbReference>
<accession>A0A7D4NQL3</accession>
<gene>
    <name evidence="3" type="ORF">HQN79_04995</name>
</gene>
<dbReference type="HAMAP" id="MF_00460">
    <property type="entry name" value="UPF0125_RnfH"/>
    <property type="match status" value="1"/>
</dbReference>
<dbReference type="InterPro" id="IPR016155">
    <property type="entry name" value="Mopterin_synth/thiamin_S_b"/>
</dbReference>
<dbReference type="InterPro" id="IPR005346">
    <property type="entry name" value="RnfH"/>
</dbReference>
<dbReference type="NCBIfam" id="NF002490">
    <property type="entry name" value="PRK01777.1"/>
    <property type="match status" value="1"/>
</dbReference>
<evidence type="ECO:0000313" key="3">
    <source>
        <dbReference type="EMBL" id="QKI88972.1"/>
    </source>
</evidence>
<dbReference type="KEGG" id="txa:HQN79_04995"/>
<name>A0A7D4NQL3_9GAMM</name>
<dbReference type="Gene3D" id="3.10.20.280">
    <property type="entry name" value="RnfH-like"/>
    <property type="match status" value="1"/>
</dbReference>